<dbReference type="AlphaFoldDB" id="A0A0E9W9N2"/>
<organism evidence="1">
    <name type="scientific">Anguilla anguilla</name>
    <name type="common">European freshwater eel</name>
    <name type="synonym">Muraena anguilla</name>
    <dbReference type="NCBI Taxonomy" id="7936"/>
    <lineage>
        <taxon>Eukaryota</taxon>
        <taxon>Metazoa</taxon>
        <taxon>Chordata</taxon>
        <taxon>Craniata</taxon>
        <taxon>Vertebrata</taxon>
        <taxon>Euteleostomi</taxon>
        <taxon>Actinopterygii</taxon>
        <taxon>Neopterygii</taxon>
        <taxon>Teleostei</taxon>
        <taxon>Anguilliformes</taxon>
        <taxon>Anguillidae</taxon>
        <taxon>Anguilla</taxon>
    </lineage>
</organism>
<reference evidence="1" key="1">
    <citation type="submission" date="2014-11" db="EMBL/GenBank/DDBJ databases">
        <authorList>
            <person name="Amaro Gonzalez C."/>
        </authorList>
    </citation>
    <scope>NUCLEOTIDE SEQUENCE</scope>
</reference>
<accession>A0A0E9W9N2</accession>
<proteinExistence type="predicted"/>
<sequence length="31" mass="3415">MHPYLVKPASLTLHATGYLPKQFTVECLAQG</sequence>
<protein>
    <submittedName>
        <fullName evidence="1">Uncharacterized protein</fullName>
    </submittedName>
</protein>
<name>A0A0E9W9N2_ANGAN</name>
<reference evidence="1" key="2">
    <citation type="journal article" date="2015" name="Fish Shellfish Immunol.">
        <title>Early steps in the European eel (Anguilla anguilla)-Vibrio vulnificus interaction in the gills: Role of the RtxA13 toxin.</title>
        <authorList>
            <person name="Callol A."/>
            <person name="Pajuelo D."/>
            <person name="Ebbesson L."/>
            <person name="Teles M."/>
            <person name="MacKenzie S."/>
            <person name="Amaro C."/>
        </authorList>
    </citation>
    <scope>NUCLEOTIDE SEQUENCE</scope>
</reference>
<dbReference type="EMBL" id="GBXM01021515">
    <property type="protein sequence ID" value="JAH87062.1"/>
    <property type="molecule type" value="Transcribed_RNA"/>
</dbReference>
<evidence type="ECO:0000313" key="1">
    <source>
        <dbReference type="EMBL" id="JAH87062.1"/>
    </source>
</evidence>